<sequence>VPISEVIKEVAQAFQSEPHGVPMIDPGVHLSKQAKDATDDATSVPNTADAEAGLAAAIEASMTANAEDASEVIDVPLTADQMDELFGEGQYETTMSEPKHQDGEQKQN</sequence>
<proteinExistence type="predicted"/>
<keyword evidence="4" id="KW-1185">Reference proteome</keyword>
<comment type="caution">
    <text evidence="2">The sequence shown here is derived from an EMBL/GenBank/DDBJ whole genome shotgun (WGS) entry which is preliminary data.</text>
</comment>
<feature type="non-terminal residue" evidence="2">
    <location>
        <position position="1"/>
    </location>
</feature>
<feature type="region of interest" description="Disordered" evidence="1">
    <location>
        <begin position="87"/>
        <end position="108"/>
    </location>
</feature>
<organism evidence="2 4">
    <name type="scientific">Durusdinium trenchii</name>
    <dbReference type="NCBI Taxonomy" id="1381693"/>
    <lineage>
        <taxon>Eukaryota</taxon>
        <taxon>Sar</taxon>
        <taxon>Alveolata</taxon>
        <taxon>Dinophyceae</taxon>
        <taxon>Suessiales</taxon>
        <taxon>Symbiodiniaceae</taxon>
        <taxon>Durusdinium</taxon>
    </lineage>
</organism>
<accession>A0ABP0SDS2</accession>
<evidence type="ECO:0000313" key="4">
    <source>
        <dbReference type="Proteomes" id="UP001642464"/>
    </source>
</evidence>
<gene>
    <name evidence="2" type="ORF">SCF082_LOCUS51322</name>
    <name evidence="3" type="ORF">SCF082_LOCUS51350</name>
</gene>
<feature type="compositionally biased region" description="Basic and acidic residues" evidence="1">
    <location>
        <begin position="97"/>
        <end position="108"/>
    </location>
</feature>
<dbReference type="Proteomes" id="UP001642464">
    <property type="component" value="Unassembled WGS sequence"/>
</dbReference>
<evidence type="ECO:0000313" key="2">
    <source>
        <dbReference type="EMBL" id="CAK9110507.1"/>
    </source>
</evidence>
<protein>
    <submittedName>
        <fullName evidence="2">Uncharacterized protein</fullName>
    </submittedName>
</protein>
<feature type="region of interest" description="Disordered" evidence="1">
    <location>
        <begin position="18"/>
        <end position="45"/>
    </location>
</feature>
<dbReference type="EMBL" id="CAXAMM010043554">
    <property type="protein sequence ID" value="CAK9110572.1"/>
    <property type="molecule type" value="Genomic_DNA"/>
</dbReference>
<evidence type="ECO:0000313" key="3">
    <source>
        <dbReference type="EMBL" id="CAK9110572.1"/>
    </source>
</evidence>
<feature type="non-terminal residue" evidence="2">
    <location>
        <position position="108"/>
    </location>
</feature>
<evidence type="ECO:0000256" key="1">
    <source>
        <dbReference type="SAM" id="MobiDB-lite"/>
    </source>
</evidence>
<name>A0ABP0SDS2_9DINO</name>
<reference evidence="2 4" key="1">
    <citation type="submission" date="2024-02" db="EMBL/GenBank/DDBJ databases">
        <authorList>
            <person name="Chen Y."/>
            <person name="Shah S."/>
            <person name="Dougan E. K."/>
            <person name="Thang M."/>
            <person name="Chan C."/>
        </authorList>
    </citation>
    <scope>NUCLEOTIDE SEQUENCE [LARGE SCALE GENOMIC DNA]</scope>
</reference>
<dbReference type="EMBL" id="CAXAMM010043540">
    <property type="protein sequence ID" value="CAK9110507.1"/>
    <property type="molecule type" value="Genomic_DNA"/>
</dbReference>